<reference evidence="2 3" key="1">
    <citation type="submission" date="2019-02" db="EMBL/GenBank/DDBJ databases">
        <title>Deep-cultivation of Planctomycetes and their phenomic and genomic characterization uncovers novel biology.</title>
        <authorList>
            <person name="Wiegand S."/>
            <person name="Jogler M."/>
            <person name="Boedeker C."/>
            <person name="Pinto D."/>
            <person name="Vollmers J."/>
            <person name="Rivas-Marin E."/>
            <person name="Kohn T."/>
            <person name="Peeters S.H."/>
            <person name="Heuer A."/>
            <person name="Rast P."/>
            <person name="Oberbeckmann S."/>
            <person name="Bunk B."/>
            <person name="Jeske O."/>
            <person name="Meyerdierks A."/>
            <person name="Storesund J.E."/>
            <person name="Kallscheuer N."/>
            <person name="Luecker S."/>
            <person name="Lage O.M."/>
            <person name="Pohl T."/>
            <person name="Merkel B.J."/>
            <person name="Hornburger P."/>
            <person name="Mueller R.-W."/>
            <person name="Bruemmer F."/>
            <person name="Labrenz M."/>
            <person name="Spormann A.M."/>
            <person name="Op den Camp H."/>
            <person name="Overmann J."/>
            <person name="Amann R."/>
            <person name="Jetten M.S.M."/>
            <person name="Mascher T."/>
            <person name="Medema M.H."/>
            <person name="Devos D.P."/>
            <person name="Kaster A.-K."/>
            <person name="Ovreas L."/>
            <person name="Rohde M."/>
            <person name="Galperin M.Y."/>
            <person name="Jogler C."/>
        </authorList>
    </citation>
    <scope>NUCLEOTIDE SEQUENCE [LARGE SCALE GENOMIC DNA]</scope>
    <source>
        <strain evidence="2 3">ETA_A8</strain>
    </source>
</reference>
<dbReference type="Proteomes" id="UP000315017">
    <property type="component" value="Chromosome"/>
</dbReference>
<proteinExistence type="predicted"/>
<gene>
    <name evidence="2" type="ORF">ETAA8_07640</name>
</gene>
<dbReference type="KEGG" id="aagg:ETAA8_07640"/>
<keyword evidence="1" id="KW-0812">Transmembrane</keyword>
<dbReference type="EMBL" id="CP036274">
    <property type="protein sequence ID" value="QDU25694.1"/>
    <property type="molecule type" value="Genomic_DNA"/>
</dbReference>
<feature type="transmembrane region" description="Helical" evidence="1">
    <location>
        <begin position="12"/>
        <end position="33"/>
    </location>
</feature>
<accession>A0A517Y630</accession>
<protein>
    <submittedName>
        <fullName evidence="2">Uncharacterized protein</fullName>
    </submittedName>
</protein>
<organism evidence="2 3">
    <name type="scientific">Anatilimnocola aggregata</name>
    <dbReference type="NCBI Taxonomy" id="2528021"/>
    <lineage>
        <taxon>Bacteria</taxon>
        <taxon>Pseudomonadati</taxon>
        <taxon>Planctomycetota</taxon>
        <taxon>Planctomycetia</taxon>
        <taxon>Pirellulales</taxon>
        <taxon>Pirellulaceae</taxon>
        <taxon>Anatilimnocola</taxon>
    </lineage>
</organism>
<name>A0A517Y630_9BACT</name>
<keyword evidence="1" id="KW-1133">Transmembrane helix</keyword>
<feature type="transmembrane region" description="Helical" evidence="1">
    <location>
        <begin position="53"/>
        <end position="73"/>
    </location>
</feature>
<evidence type="ECO:0000313" key="3">
    <source>
        <dbReference type="Proteomes" id="UP000315017"/>
    </source>
</evidence>
<dbReference type="RefSeq" id="WP_145085069.1">
    <property type="nucleotide sequence ID" value="NZ_CP036274.1"/>
</dbReference>
<evidence type="ECO:0000256" key="1">
    <source>
        <dbReference type="SAM" id="Phobius"/>
    </source>
</evidence>
<keyword evidence="3" id="KW-1185">Reference proteome</keyword>
<dbReference type="AlphaFoldDB" id="A0A517Y630"/>
<sequence length="79" mass="8875">MQDFVTDLVIRIGVKPICFLALLALGLAMQAGYSRLRRPAKDAEFVGNWRVPAGRWILGVILLVVFIYLGYVISRDPLQ</sequence>
<evidence type="ECO:0000313" key="2">
    <source>
        <dbReference type="EMBL" id="QDU25694.1"/>
    </source>
</evidence>
<keyword evidence="1" id="KW-0472">Membrane</keyword>